<evidence type="ECO:0000259" key="1">
    <source>
        <dbReference type="Pfam" id="PF13936"/>
    </source>
</evidence>
<reference evidence="2 4" key="1">
    <citation type="submission" date="2016-12" db="EMBL/GenBank/DDBJ databases">
        <title>Draft genome sequences of strains Salinicola socius SMB35, Salinicola sp. MH3R3-1 and Chromohalobacter sp. SMB17 from the Verkhnekamsk potash mining region of Russia.</title>
        <authorList>
            <person name="Mavrodi D.V."/>
            <person name="Olsson B.E."/>
            <person name="Korsakova E.S."/>
            <person name="Pyankova A."/>
            <person name="Mavrodi O.V."/>
            <person name="Plotnikova E.G."/>
        </authorList>
    </citation>
    <scope>NUCLEOTIDE SEQUENCE [LARGE SCALE GENOMIC DNA]</scope>
    <source>
        <strain evidence="2 4">SMB17</strain>
    </source>
</reference>
<dbReference type="Pfam" id="PF13936">
    <property type="entry name" value="HTH_38"/>
    <property type="match status" value="1"/>
</dbReference>
<dbReference type="EMBL" id="MSDQ01000107">
    <property type="protein sequence ID" value="OLO09820.1"/>
    <property type="molecule type" value="Genomic_DNA"/>
</dbReference>
<dbReference type="GO" id="GO:0032196">
    <property type="term" value="P:transposition"/>
    <property type="evidence" value="ECO:0007669"/>
    <property type="project" value="TreeGrafter"/>
</dbReference>
<dbReference type="InterPro" id="IPR051917">
    <property type="entry name" value="Transposase-Integrase"/>
</dbReference>
<dbReference type="Gene3D" id="1.10.10.60">
    <property type="entry name" value="Homeodomain-like"/>
    <property type="match status" value="1"/>
</dbReference>
<dbReference type="InterPro" id="IPR025246">
    <property type="entry name" value="IS30-like_HTH"/>
</dbReference>
<evidence type="ECO:0000313" key="4">
    <source>
        <dbReference type="Proteomes" id="UP000186806"/>
    </source>
</evidence>
<keyword evidence="4" id="KW-1185">Reference proteome</keyword>
<organism evidence="2 4">
    <name type="scientific">Chromohalobacter japonicus</name>
    <dbReference type="NCBI Taxonomy" id="223900"/>
    <lineage>
        <taxon>Bacteria</taxon>
        <taxon>Pseudomonadati</taxon>
        <taxon>Pseudomonadota</taxon>
        <taxon>Gammaproteobacteria</taxon>
        <taxon>Oceanospirillales</taxon>
        <taxon>Halomonadaceae</taxon>
        <taxon>Chromohalobacter</taxon>
    </lineage>
</organism>
<dbReference type="AlphaFoldDB" id="A0A1Q8T825"/>
<comment type="caution">
    <text evidence="2">The sequence shown here is derived from an EMBL/GenBank/DDBJ whole genome shotgun (WGS) entry which is preliminary data.</text>
</comment>
<dbReference type="EMBL" id="MSDQ01000038">
    <property type="protein sequence ID" value="OLO10339.1"/>
    <property type="molecule type" value="Genomic_DNA"/>
</dbReference>
<evidence type="ECO:0000313" key="3">
    <source>
        <dbReference type="EMBL" id="OLO10339.1"/>
    </source>
</evidence>
<gene>
    <name evidence="3" type="ORF">BTW10_15165</name>
    <name evidence="2" type="ORF">BTW10_18350</name>
</gene>
<protein>
    <recommendedName>
        <fullName evidence="1">Transposase IS30-like HTH domain-containing protein</fullName>
    </recommendedName>
</protein>
<evidence type="ECO:0000313" key="2">
    <source>
        <dbReference type="EMBL" id="OLO09820.1"/>
    </source>
</evidence>
<proteinExistence type="predicted"/>
<accession>A0A1Q8T825</accession>
<dbReference type="GO" id="GO:0004803">
    <property type="term" value="F:transposase activity"/>
    <property type="evidence" value="ECO:0007669"/>
    <property type="project" value="TreeGrafter"/>
</dbReference>
<dbReference type="PANTHER" id="PTHR10948:SF23">
    <property type="entry name" value="TRANSPOSASE INSI FOR INSERTION SEQUENCE ELEMENT IS30A-RELATED"/>
    <property type="match status" value="1"/>
</dbReference>
<dbReference type="GO" id="GO:0005829">
    <property type="term" value="C:cytosol"/>
    <property type="evidence" value="ECO:0007669"/>
    <property type="project" value="TreeGrafter"/>
</dbReference>
<feature type="domain" description="Transposase IS30-like HTH" evidence="1">
    <location>
        <begin position="3"/>
        <end position="45"/>
    </location>
</feature>
<name>A0A1Q8T825_9GAMM</name>
<dbReference type="Proteomes" id="UP000186806">
    <property type="component" value="Unassembled WGS sequence"/>
</dbReference>
<dbReference type="PANTHER" id="PTHR10948">
    <property type="entry name" value="TRANSPOSASE"/>
    <property type="match status" value="1"/>
</dbReference>
<sequence length="65" mass="7565">MSYVELSIEERATLQVSRAQGMSIRQVAAVMERSPSTICRELQRNQKPDACYCARHAQQLRQQRR</sequence>